<evidence type="ECO:0000313" key="4">
    <source>
        <dbReference type="EMBL" id="OFE13597.1"/>
    </source>
</evidence>
<keyword evidence="5" id="KW-1185">Reference proteome</keyword>
<dbReference type="GO" id="GO:0070987">
    <property type="term" value="P:error-free translesion synthesis"/>
    <property type="evidence" value="ECO:0007669"/>
    <property type="project" value="TreeGrafter"/>
</dbReference>
<dbReference type="Gene3D" id="2.60.40.1470">
    <property type="entry name" value="ApaG domain"/>
    <property type="match status" value="1"/>
</dbReference>
<gene>
    <name evidence="2" type="primary">apaG</name>
    <name evidence="4" type="ORF">PHACT_11005</name>
</gene>
<dbReference type="InterPro" id="IPR023065">
    <property type="entry name" value="Uncharacterised_ApaG"/>
</dbReference>
<dbReference type="HAMAP" id="MF_00791">
    <property type="entry name" value="ApaG"/>
    <property type="match status" value="1"/>
</dbReference>
<dbReference type="PANTHER" id="PTHR14289">
    <property type="entry name" value="F-BOX ONLY PROTEIN 3"/>
    <property type="match status" value="1"/>
</dbReference>
<dbReference type="STRING" id="1524254.PHACT_11005"/>
<accession>A0A1E8CMW3</accession>
<dbReference type="OrthoDB" id="9795226at2"/>
<evidence type="ECO:0000256" key="1">
    <source>
        <dbReference type="ARBA" id="ARBA00017693"/>
    </source>
</evidence>
<reference evidence="5" key="1">
    <citation type="submission" date="2016-07" db="EMBL/GenBank/DDBJ databases">
        <authorList>
            <person name="Florea S."/>
            <person name="Webb J.S."/>
            <person name="Jaromczyk J."/>
            <person name="Schardl C.L."/>
        </authorList>
    </citation>
    <scope>NUCLEOTIDE SEQUENCE [LARGE SCALE GENOMIC DNA]</scope>
    <source>
        <strain evidence="5">KCTC 42131</strain>
    </source>
</reference>
<dbReference type="PANTHER" id="PTHR14289:SF16">
    <property type="entry name" value="POLYMERASE DELTA-INTERACTING PROTEIN 2"/>
    <property type="match status" value="1"/>
</dbReference>
<evidence type="ECO:0000313" key="5">
    <source>
        <dbReference type="Proteomes" id="UP000175669"/>
    </source>
</evidence>
<proteinExistence type="inferred from homology"/>
<evidence type="ECO:0000256" key="2">
    <source>
        <dbReference type="HAMAP-Rule" id="MF_00791"/>
    </source>
</evidence>
<name>A0A1E8CMW3_9GAMM</name>
<dbReference type="EMBL" id="MASR01000001">
    <property type="protein sequence ID" value="OFE13597.1"/>
    <property type="molecule type" value="Genomic_DNA"/>
</dbReference>
<dbReference type="AlphaFoldDB" id="A0A1E8CMW3"/>
<protein>
    <recommendedName>
        <fullName evidence="1 2">Protein ApaG</fullName>
    </recommendedName>
</protein>
<feature type="domain" description="ApaG" evidence="3">
    <location>
        <begin position="8"/>
        <end position="132"/>
    </location>
</feature>
<evidence type="ECO:0000259" key="3">
    <source>
        <dbReference type="PROSITE" id="PS51087"/>
    </source>
</evidence>
<dbReference type="Pfam" id="PF04379">
    <property type="entry name" value="DUF525"/>
    <property type="match status" value="1"/>
</dbReference>
<dbReference type="Proteomes" id="UP000175669">
    <property type="component" value="Unassembled WGS sequence"/>
</dbReference>
<dbReference type="PROSITE" id="PS51087">
    <property type="entry name" value="APAG"/>
    <property type="match status" value="1"/>
</dbReference>
<dbReference type="SUPFAM" id="SSF110069">
    <property type="entry name" value="ApaG-like"/>
    <property type="match status" value="1"/>
</dbReference>
<sequence length="132" mass="14547">MATTDTRGDADHNIDISVQTQYLTEQSDPANDRYAFAYTIGIENLGDTPVKLLTRHWLITDDNDQVEEVRGDGVVGLQPLIQPGQKFVYTSGAVLTTKFGTMQGSYRMEHADGSQFDTAIPAFLLSQPLSVH</sequence>
<dbReference type="NCBIfam" id="NF003967">
    <property type="entry name" value="PRK05461.1"/>
    <property type="match status" value="1"/>
</dbReference>
<dbReference type="InterPro" id="IPR007474">
    <property type="entry name" value="ApaG_domain"/>
</dbReference>
<organism evidence="4 5">
    <name type="scientific">Pseudohongiella acticola</name>
    <dbReference type="NCBI Taxonomy" id="1524254"/>
    <lineage>
        <taxon>Bacteria</taxon>
        <taxon>Pseudomonadati</taxon>
        <taxon>Pseudomonadota</taxon>
        <taxon>Gammaproteobacteria</taxon>
        <taxon>Pseudomonadales</taxon>
        <taxon>Pseudohongiellaceae</taxon>
        <taxon>Pseudohongiella</taxon>
    </lineage>
</organism>
<comment type="caution">
    <text evidence="4">The sequence shown here is derived from an EMBL/GenBank/DDBJ whole genome shotgun (WGS) entry which is preliminary data.</text>
</comment>
<dbReference type="RefSeq" id="WP_070117814.1">
    <property type="nucleotide sequence ID" value="NZ_CAXATG010000003.1"/>
</dbReference>
<dbReference type="InterPro" id="IPR036767">
    <property type="entry name" value="ApaG_sf"/>
</dbReference>